<protein>
    <submittedName>
        <fullName evidence="2">Uncharacterized protein</fullName>
    </submittedName>
</protein>
<sequence>MARADWRSQGTPLTCCRLSFRNSLRLSPLLQASSRFSGLHRISAHRCILSEAPLTVLGGTELAGNPSGIQATPNSLCGCVTAGRAFHRRGEDDDSLSTQVLSRLSCVRGAVKELFPASSRYSSCSSTRDRAATCLEQFASLIIASTYYCPPNRLATPLGRSHPRVLLQAILQPAFPQPSQHLRPHHTALLPTEHDSKRRA</sequence>
<feature type="region of interest" description="Disordered" evidence="1">
    <location>
        <begin position="177"/>
        <end position="200"/>
    </location>
</feature>
<organism evidence="2 3">
    <name type="scientific">Rhodotorula toruloides</name>
    <name type="common">Yeast</name>
    <name type="synonym">Rhodosporidium toruloides</name>
    <dbReference type="NCBI Taxonomy" id="5286"/>
    <lineage>
        <taxon>Eukaryota</taxon>
        <taxon>Fungi</taxon>
        <taxon>Dikarya</taxon>
        <taxon>Basidiomycota</taxon>
        <taxon>Pucciniomycotina</taxon>
        <taxon>Microbotryomycetes</taxon>
        <taxon>Sporidiobolales</taxon>
        <taxon>Sporidiobolaceae</taxon>
        <taxon>Rhodotorula</taxon>
    </lineage>
</organism>
<reference evidence="2 3" key="1">
    <citation type="journal article" date="2018" name="Elife">
        <title>Functional genomics of lipid metabolism in the oleaginous yeast Rhodosporidium toruloides.</title>
        <authorList>
            <person name="Coradetti S.T."/>
            <person name="Pinel D."/>
            <person name="Geiselman G."/>
            <person name="Ito M."/>
            <person name="Mondo S."/>
            <person name="Reilly M.C."/>
            <person name="Cheng Y.F."/>
            <person name="Bauer S."/>
            <person name="Grigoriev I."/>
            <person name="Gladden J.M."/>
            <person name="Simmons B.A."/>
            <person name="Brem R."/>
            <person name="Arkin A.P."/>
            <person name="Skerker J.M."/>
        </authorList>
    </citation>
    <scope>NUCLEOTIDE SEQUENCE [LARGE SCALE GENOMIC DNA]</scope>
    <source>
        <strain evidence="2 3">NBRC 0880</strain>
    </source>
</reference>
<dbReference type="Proteomes" id="UP000239560">
    <property type="component" value="Unassembled WGS sequence"/>
</dbReference>
<evidence type="ECO:0000256" key="1">
    <source>
        <dbReference type="SAM" id="MobiDB-lite"/>
    </source>
</evidence>
<evidence type="ECO:0000313" key="2">
    <source>
        <dbReference type="EMBL" id="PRQ72518.1"/>
    </source>
</evidence>
<dbReference type="AlphaFoldDB" id="A0A2T0A3D0"/>
<name>A0A2T0A3D0_RHOTO</name>
<dbReference type="EMBL" id="LCTV02000009">
    <property type="protein sequence ID" value="PRQ72518.1"/>
    <property type="molecule type" value="Genomic_DNA"/>
</dbReference>
<proteinExistence type="predicted"/>
<comment type="caution">
    <text evidence="2">The sequence shown here is derived from an EMBL/GenBank/DDBJ whole genome shotgun (WGS) entry which is preliminary data.</text>
</comment>
<accession>A0A2T0A3D0</accession>
<gene>
    <name evidence="2" type="ORF">AAT19DRAFT_16442</name>
</gene>
<evidence type="ECO:0000313" key="3">
    <source>
        <dbReference type="Proteomes" id="UP000239560"/>
    </source>
</evidence>